<keyword evidence="3" id="KW-0687">Ribonucleoprotein</keyword>
<dbReference type="NCBIfam" id="TIGR01030">
    <property type="entry name" value="rpmH_bact"/>
    <property type="match status" value="1"/>
</dbReference>
<dbReference type="Gene3D" id="1.10.287.3980">
    <property type="match status" value="1"/>
</dbReference>
<dbReference type="RefSeq" id="XP_019040912.1">
    <property type="nucleotide sequence ID" value="XM_019180817.2"/>
</dbReference>
<evidence type="ECO:0000313" key="6">
    <source>
        <dbReference type="Proteomes" id="UP000094112"/>
    </source>
</evidence>
<keyword evidence="2" id="KW-0689">Ribosomal protein</keyword>
<dbReference type="Pfam" id="PF00468">
    <property type="entry name" value="Ribosomal_L34"/>
    <property type="match status" value="1"/>
</dbReference>
<evidence type="ECO:0000313" key="5">
    <source>
        <dbReference type="EMBL" id="ODQ61705.1"/>
    </source>
</evidence>
<dbReference type="GO" id="GO:0003735">
    <property type="term" value="F:structural constituent of ribosome"/>
    <property type="evidence" value="ECO:0007669"/>
    <property type="project" value="InterPro"/>
</dbReference>
<dbReference type="GO" id="GO:0005762">
    <property type="term" value="C:mitochondrial large ribosomal subunit"/>
    <property type="evidence" value="ECO:0007669"/>
    <property type="project" value="TreeGrafter"/>
</dbReference>
<accession>A0A1E3P8G7</accession>
<organism evidence="5 6">
    <name type="scientific">Wickerhamomyces anomalus (strain ATCC 58044 / CBS 1984 / NCYC 433 / NRRL Y-366-8)</name>
    <name type="common">Yeast</name>
    <name type="synonym">Hansenula anomala</name>
    <dbReference type="NCBI Taxonomy" id="683960"/>
    <lineage>
        <taxon>Eukaryota</taxon>
        <taxon>Fungi</taxon>
        <taxon>Dikarya</taxon>
        <taxon>Ascomycota</taxon>
        <taxon>Saccharomycotina</taxon>
        <taxon>Saccharomycetes</taxon>
        <taxon>Phaffomycetales</taxon>
        <taxon>Wickerhamomycetaceae</taxon>
        <taxon>Wickerhamomyces</taxon>
    </lineage>
</organism>
<evidence type="ECO:0000256" key="4">
    <source>
        <dbReference type="ARBA" id="ARBA00035274"/>
    </source>
</evidence>
<gene>
    <name evidence="5" type="ORF">WICANDRAFT_19156</name>
</gene>
<dbReference type="AlphaFoldDB" id="A0A1E3P8G7"/>
<dbReference type="PANTHER" id="PTHR14503">
    <property type="entry name" value="MITOCHONDRIAL RIBOSOMAL PROTEIN 34 FAMILY MEMBER"/>
    <property type="match status" value="1"/>
</dbReference>
<evidence type="ECO:0000256" key="2">
    <source>
        <dbReference type="ARBA" id="ARBA00022980"/>
    </source>
</evidence>
<sequence>QRRWKSRGNTFQPNTLKRKRRVGFLARMRDRNGRKVVARRRAKGRWYLTY</sequence>
<dbReference type="STRING" id="683960.A0A1E3P8G7"/>
<dbReference type="EMBL" id="KV454208">
    <property type="protein sequence ID" value="ODQ61705.1"/>
    <property type="molecule type" value="Genomic_DNA"/>
</dbReference>
<dbReference type="InterPro" id="IPR000271">
    <property type="entry name" value="Ribosomal_bL34"/>
</dbReference>
<dbReference type="Proteomes" id="UP000094112">
    <property type="component" value="Unassembled WGS sequence"/>
</dbReference>
<evidence type="ECO:0000256" key="1">
    <source>
        <dbReference type="ARBA" id="ARBA00010111"/>
    </source>
</evidence>
<dbReference type="HAMAP" id="MF_00391">
    <property type="entry name" value="Ribosomal_bL34"/>
    <property type="match status" value="1"/>
</dbReference>
<proteinExistence type="inferred from homology"/>
<feature type="non-terminal residue" evidence="5">
    <location>
        <position position="1"/>
    </location>
</feature>
<comment type="similarity">
    <text evidence="1">Belongs to the bacterial ribosomal protein bL34 family.</text>
</comment>
<name>A0A1E3P8G7_WICAA</name>
<protein>
    <recommendedName>
        <fullName evidence="4">Large ribosomal subunit protein bL34m</fullName>
    </recommendedName>
</protein>
<dbReference type="PANTHER" id="PTHR14503:SF4">
    <property type="entry name" value="LARGE RIBOSOMAL SUBUNIT PROTEIN BL34M"/>
    <property type="match status" value="1"/>
</dbReference>
<dbReference type="GO" id="GO:0006412">
    <property type="term" value="P:translation"/>
    <property type="evidence" value="ECO:0007669"/>
    <property type="project" value="InterPro"/>
</dbReference>
<evidence type="ECO:0000256" key="3">
    <source>
        <dbReference type="ARBA" id="ARBA00023274"/>
    </source>
</evidence>
<reference evidence="5 6" key="1">
    <citation type="journal article" date="2016" name="Proc. Natl. Acad. Sci. U.S.A.">
        <title>Comparative genomics of biotechnologically important yeasts.</title>
        <authorList>
            <person name="Riley R."/>
            <person name="Haridas S."/>
            <person name="Wolfe K.H."/>
            <person name="Lopes M.R."/>
            <person name="Hittinger C.T."/>
            <person name="Goeker M."/>
            <person name="Salamov A.A."/>
            <person name="Wisecaver J.H."/>
            <person name="Long T.M."/>
            <person name="Calvey C.H."/>
            <person name="Aerts A.L."/>
            <person name="Barry K.W."/>
            <person name="Choi C."/>
            <person name="Clum A."/>
            <person name="Coughlan A.Y."/>
            <person name="Deshpande S."/>
            <person name="Douglass A.P."/>
            <person name="Hanson S.J."/>
            <person name="Klenk H.-P."/>
            <person name="LaButti K.M."/>
            <person name="Lapidus A."/>
            <person name="Lindquist E.A."/>
            <person name="Lipzen A.M."/>
            <person name="Meier-Kolthoff J.P."/>
            <person name="Ohm R.A."/>
            <person name="Otillar R.P."/>
            <person name="Pangilinan J.L."/>
            <person name="Peng Y."/>
            <person name="Rokas A."/>
            <person name="Rosa C.A."/>
            <person name="Scheuner C."/>
            <person name="Sibirny A.A."/>
            <person name="Slot J.C."/>
            <person name="Stielow J.B."/>
            <person name="Sun H."/>
            <person name="Kurtzman C.P."/>
            <person name="Blackwell M."/>
            <person name="Grigoriev I.V."/>
            <person name="Jeffries T.W."/>
        </authorList>
    </citation>
    <scope>NUCLEOTIDE SEQUENCE [LARGE SCALE GENOMIC DNA]</scope>
    <source>
        <strain evidence="6">ATCC 58044 / CBS 1984 / NCYC 433 / NRRL Y-366-8</strain>
    </source>
</reference>
<keyword evidence="6" id="KW-1185">Reference proteome</keyword>
<dbReference type="GeneID" id="30198063"/>
<feature type="non-terminal residue" evidence="5">
    <location>
        <position position="50"/>
    </location>
</feature>
<dbReference type="FunFam" id="1.10.287.3980:FF:000001">
    <property type="entry name" value="Mitochondrial ribosomal protein L34"/>
    <property type="match status" value="1"/>
</dbReference>